<dbReference type="PROSITE" id="PS01081">
    <property type="entry name" value="HTH_TETR_1"/>
    <property type="match status" value="1"/>
</dbReference>
<evidence type="ECO:0000313" key="6">
    <source>
        <dbReference type="EMBL" id="GAA3382371.1"/>
    </source>
</evidence>
<dbReference type="InterPro" id="IPR009057">
    <property type="entry name" value="Homeodomain-like_sf"/>
</dbReference>
<keyword evidence="7" id="KW-1185">Reference proteome</keyword>
<dbReference type="InterPro" id="IPR041347">
    <property type="entry name" value="MftR_C"/>
</dbReference>
<evidence type="ECO:0000313" key="7">
    <source>
        <dbReference type="Proteomes" id="UP001501676"/>
    </source>
</evidence>
<dbReference type="Pfam" id="PF00440">
    <property type="entry name" value="TetR_N"/>
    <property type="match status" value="1"/>
</dbReference>
<keyword evidence="1" id="KW-0805">Transcription regulation</keyword>
<evidence type="ECO:0000256" key="4">
    <source>
        <dbReference type="PROSITE-ProRule" id="PRU00335"/>
    </source>
</evidence>
<proteinExistence type="predicted"/>
<dbReference type="PRINTS" id="PR00455">
    <property type="entry name" value="HTHTETR"/>
</dbReference>
<dbReference type="EMBL" id="BAAAYN010000002">
    <property type="protein sequence ID" value="GAA3382371.1"/>
    <property type="molecule type" value="Genomic_DNA"/>
</dbReference>
<sequence length="189" mass="20668">MRERTRAAIRDQLADTALTLFVARGFDRVTIDDLVAATGVSRRSFFRYFASKEDIVLGFMTDLAESLVHALAERPADEGVWESLRRACDPAVARYAHDAERMLALFGLFEQTPSLRARHAEKHLHCHAGLTGELAGRLGVDPAEDLRPAVWAGSALAALQAALDAWAAHPQRPIEALLDEAFAALPRAA</sequence>
<accession>A0ABP6SQW3</accession>
<dbReference type="InterPro" id="IPR001647">
    <property type="entry name" value="HTH_TetR"/>
</dbReference>
<dbReference type="Gene3D" id="1.10.357.10">
    <property type="entry name" value="Tetracycline Repressor, domain 2"/>
    <property type="match status" value="1"/>
</dbReference>
<gene>
    <name evidence="6" type="ORF">GCM10020369_03960</name>
</gene>
<protein>
    <submittedName>
        <fullName evidence="6">TetR family transcriptional regulator</fullName>
    </submittedName>
</protein>
<dbReference type="PANTHER" id="PTHR30055">
    <property type="entry name" value="HTH-TYPE TRANSCRIPTIONAL REGULATOR RUTR"/>
    <property type="match status" value="1"/>
</dbReference>
<dbReference type="Proteomes" id="UP001501676">
    <property type="component" value="Unassembled WGS sequence"/>
</dbReference>
<comment type="caution">
    <text evidence="6">The sequence shown here is derived from an EMBL/GenBank/DDBJ whole genome shotgun (WGS) entry which is preliminary data.</text>
</comment>
<feature type="domain" description="HTH tetR-type" evidence="5">
    <location>
        <begin position="7"/>
        <end position="67"/>
    </location>
</feature>
<dbReference type="PROSITE" id="PS50977">
    <property type="entry name" value="HTH_TETR_2"/>
    <property type="match status" value="1"/>
</dbReference>
<evidence type="ECO:0000259" key="5">
    <source>
        <dbReference type="PROSITE" id="PS50977"/>
    </source>
</evidence>
<name>A0ABP6SQW3_9ACTN</name>
<dbReference type="Gene3D" id="1.10.10.60">
    <property type="entry name" value="Homeodomain-like"/>
    <property type="match status" value="1"/>
</dbReference>
<dbReference type="PANTHER" id="PTHR30055:SF238">
    <property type="entry name" value="MYCOFACTOCIN BIOSYNTHESIS TRANSCRIPTIONAL REGULATOR MFTR-RELATED"/>
    <property type="match status" value="1"/>
</dbReference>
<evidence type="ECO:0000256" key="3">
    <source>
        <dbReference type="ARBA" id="ARBA00023163"/>
    </source>
</evidence>
<evidence type="ECO:0000256" key="2">
    <source>
        <dbReference type="ARBA" id="ARBA00023125"/>
    </source>
</evidence>
<dbReference type="InterPro" id="IPR023772">
    <property type="entry name" value="DNA-bd_HTH_TetR-type_CS"/>
</dbReference>
<keyword evidence="3" id="KW-0804">Transcription</keyword>
<reference evidence="7" key="1">
    <citation type="journal article" date="2019" name="Int. J. Syst. Evol. Microbiol.">
        <title>The Global Catalogue of Microorganisms (GCM) 10K type strain sequencing project: providing services to taxonomists for standard genome sequencing and annotation.</title>
        <authorList>
            <consortium name="The Broad Institute Genomics Platform"/>
            <consortium name="The Broad Institute Genome Sequencing Center for Infectious Disease"/>
            <person name="Wu L."/>
            <person name="Ma J."/>
        </authorList>
    </citation>
    <scope>NUCLEOTIDE SEQUENCE [LARGE SCALE GENOMIC DNA]</scope>
    <source>
        <strain evidence="7">JCM 9458</strain>
    </source>
</reference>
<dbReference type="SUPFAM" id="SSF46689">
    <property type="entry name" value="Homeodomain-like"/>
    <property type="match status" value="1"/>
</dbReference>
<dbReference type="Pfam" id="PF17754">
    <property type="entry name" value="TetR_C_14"/>
    <property type="match status" value="1"/>
</dbReference>
<dbReference type="InterPro" id="IPR050109">
    <property type="entry name" value="HTH-type_TetR-like_transc_reg"/>
</dbReference>
<evidence type="ECO:0000256" key="1">
    <source>
        <dbReference type="ARBA" id="ARBA00023015"/>
    </source>
</evidence>
<keyword evidence="2 4" id="KW-0238">DNA-binding</keyword>
<feature type="DNA-binding region" description="H-T-H motif" evidence="4">
    <location>
        <begin position="30"/>
        <end position="49"/>
    </location>
</feature>
<organism evidence="6 7">
    <name type="scientific">Cryptosporangium minutisporangium</name>
    <dbReference type="NCBI Taxonomy" id="113569"/>
    <lineage>
        <taxon>Bacteria</taxon>
        <taxon>Bacillati</taxon>
        <taxon>Actinomycetota</taxon>
        <taxon>Actinomycetes</taxon>
        <taxon>Cryptosporangiales</taxon>
        <taxon>Cryptosporangiaceae</taxon>
        <taxon>Cryptosporangium</taxon>
    </lineage>
</organism>